<evidence type="ECO:0000256" key="1">
    <source>
        <dbReference type="ARBA" id="ARBA00005439"/>
    </source>
</evidence>
<dbReference type="NCBIfam" id="TIGR00168">
    <property type="entry name" value="infC"/>
    <property type="match status" value="1"/>
</dbReference>
<comment type="subcellular location">
    <subcellularLocation>
        <location evidence="4">Cytoplasm</location>
    </subcellularLocation>
</comment>
<dbReference type="GO" id="GO:0016020">
    <property type="term" value="C:membrane"/>
    <property type="evidence" value="ECO:0007669"/>
    <property type="project" value="TreeGrafter"/>
</dbReference>
<dbReference type="EMBL" id="UGQE01000004">
    <property type="protein sequence ID" value="STZ13984.1"/>
    <property type="molecule type" value="Genomic_DNA"/>
</dbReference>
<dbReference type="InterPro" id="IPR019814">
    <property type="entry name" value="Translation_initiation_fac_3_N"/>
</dbReference>
<dbReference type="Proteomes" id="UP000255279">
    <property type="component" value="Unassembled WGS sequence"/>
</dbReference>
<dbReference type="Pfam" id="PF05198">
    <property type="entry name" value="IF3_N"/>
    <property type="match status" value="1"/>
</dbReference>
<dbReference type="GO" id="GO:0043022">
    <property type="term" value="F:ribosome binding"/>
    <property type="evidence" value="ECO:0007669"/>
    <property type="project" value="UniProtKB-ARBA"/>
</dbReference>
<dbReference type="GO" id="GO:0005829">
    <property type="term" value="C:cytosol"/>
    <property type="evidence" value="ECO:0007669"/>
    <property type="project" value="TreeGrafter"/>
</dbReference>
<protein>
    <recommendedName>
        <fullName evidence="4 5">Translation initiation factor IF-3</fullName>
    </recommendedName>
</protein>
<dbReference type="SUPFAM" id="SSF54364">
    <property type="entry name" value="Translation initiation factor IF3, N-terminal domain"/>
    <property type="match status" value="1"/>
</dbReference>
<dbReference type="GO" id="GO:0003743">
    <property type="term" value="F:translation initiation factor activity"/>
    <property type="evidence" value="ECO:0007669"/>
    <property type="project" value="UniProtKB-UniRule"/>
</dbReference>
<evidence type="ECO:0000256" key="5">
    <source>
        <dbReference type="NCBIfam" id="TIGR00168"/>
    </source>
</evidence>
<dbReference type="Gene3D" id="3.10.20.80">
    <property type="entry name" value="Translation initiation factor 3 (IF-3), N-terminal domain"/>
    <property type="match status" value="1"/>
</dbReference>
<evidence type="ECO:0000256" key="3">
    <source>
        <dbReference type="ARBA" id="ARBA00022917"/>
    </source>
</evidence>
<dbReference type="Pfam" id="PF00707">
    <property type="entry name" value="IF3_C"/>
    <property type="match status" value="1"/>
</dbReference>
<keyword evidence="4" id="KW-0963">Cytoplasm</keyword>
<dbReference type="InterPro" id="IPR036787">
    <property type="entry name" value="T_IF-3_N_sf"/>
</dbReference>
<dbReference type="PANTHER" id="PTHR10938:SF0">
    <property type="entry name" value="TRANSLATION INITIATION FACTOR IF-3, MITOCHONDRIAL"/>
    <property type="match status" value="1"/>
</dbReference>
<keyword evidence="3 4" id="KW-0648">Protein biosynthesis</keyword>
<comment type="similarity">
    <text evidence="1 4">Belongs to the IF-3 family.</text>
</comment>
<dbReference type="HAMAP" id="MF_00080">
    <property type="entry name" value="IF_3"/>
    <property type="match status" value="1"/>
</dbReference>
<evidence type="ECO:0000256" key="4">
    <source>
        <dbReference type="HAMAP-Rule" id="MF_00080"/>
    </source>
</evidence>
<proteinExistence type="inferred from homology"/>
<dbReference type="InterPro" id="IPR019815">
    <property type="entry name" value="Translation_initiation_fac_3_C"/>
</dbReference>
<reference evidence="8 9" key="1">
    <citation type="submission" date="2018-06" db="EMBL/GenBank/DDBJ databases">
        <authorList>
            <consortium name="Pathogen Informatics"/>
            <person name="Doyle S."/>
        </authorList>
    </citation>
    <scope>NUCLEOTIDE SEQUENCE [LARGE SCALE GENOMIC DNA]</scope>
    <source>
        <strain evidence="8 9">NCTC10293</strain>
    </source>
</reference>
<dbReference type="InterPro" id="IPR001288">
    <property type="entry name" value="Translation_initiation_fac_3"/>
</dbReference>
<dbReference type="PANTHER" id="PTHR10938">
    <property type="entry name" value="TRANSLATION INITIATION FACTOR IF-3"/>
    <property type="match status" value="1"/>
</dbReference>
<gene>
    <name evidence="4 8" type="primary">infC</name>
    <name evidence="8" type="ORF">NCTC10293_01565</name>
</gene>
<comment type="subunit">
    <text evidence="4">Monomer.</text>
</comment>
<evidence type="ECO:0000313" key="8">
    <source>
        <dbReference type="EMBL" id="STZ13984.1"/>
    </source>
</evidence>
<feature type="domain" description="Translation initiation factor 3 N-terminal" evidence="7">
    <location>
        <begin position="18"/>
        <end position="87"/>
    </location>
</feature>
<comment type="function">
    <text evidence="4">IF-3 binds to the 30S ribosomal subunit and shifts the equilibrium between 70S ribosomes and their 50S and 30S subunits in favor of the free subunits, thus enhancing the availability of 30S subunits on which protein synthesis initiation begins.</text>
</comment>
<dbReference type="AlphaFoldDB" id="A0A378R772"/>
<name>A0A378R772_9GAMM</name>
<evidence type="ECO:0000313" key="9">
    <source>
        <dbReference type="Proteomes" id="UP000255279"/>
    </source>
</evidence>
<dbReference type="FunFam" id="3.30.110.10:FF:000001">
    <property type="entry name" value="Translation initiation factor IF-3"/>
    <property type="match status" value="1"/>
</dbReference>
<dbReference type="Gene3D" id="3.30.110.10">
    <property type="entry name" value="Translation initiation factor 3 (IF-3), C-terminal domain"/>
    <property type="match status" value="1"/>
</dbReference>
<feature type="domain" description="Translation initiation factor 3 C-terminal" evidence="6">
    <location>
        <begin position="94"/>
        <end position="178"/>
    </location>
</feature>
<dbReference type="FunFam" id="3.10.20.80:FF:000001">
    <property type="entry name" value="Translation initiation factor IF-3"/>
    <property type="match status" value="1"/>
</dbReference>
<evidence type="ECO:0000259" key="7">
    <source>
        <dbReference type="Pfam" id="PF05198"/>
    </source>
</evidence>
<dbReference type="GO" id="GO:0032790">
    <property type="term" value="P:ribosome disassembly"/>
    <property type="evidence" value="ECO:0007669"/>
    <property type="project" value="TreeGrafter"/>
</dbReference>
<organism evidence="8 9">
    <name type="scientific">Moraxella caviae</name>
    <dbReference type="NCBI Taxonomy" id="34060"/>
    <lineage>
        <taxon>Bacteria</taxon>
        <taxon>Pseudomonadati</taxon>
        <taxon>Pseudomonadota</taxon>
        <taxon>Gammaproteobacteria</taxon>
        <taxon>Moraxellales</taxon>
        <taxon>Moraxellaceae</taxon>
        <taxon>Moraxella</taxon>
    </lineage>
</organism>
<evidence type="ECO:0000259" key="6">
    <source>
        <dbReference type="Pfam" id="PF00707"/>
    </source>
</evidence>
<dbReference type="InterPro" id="IPR036788">
    <property type="entry name" value="T_IF-3_C_sf"/>
</dbReference>
<sequence length="182" mass="20752">MSYHFGVIPIKPSNRLNINEEIRAKEVRLVKEDGEQLGVVDLKAALQAANDSGLDLVEIVPDAKPPVCKIMDYKRYLYDQKQKAKEAKKNQKQTQVKEIKLRPGTEEADYQVKLRKIVEFLENKDKVKVSIRFRGREMAHQEIGKAQLERIIADTEEIASVEQAPKVEGRQMGMLLGPAKKK</sequence>
<evidence type="ECO:0000256" key="2">
    <source>
        <dbReference type="ARBA" id="ARBA00022540"/>
    </source>
</evidence>
<accession>A0A378R772</accession>
<keyword evidence="2 4" id="KW-0396">Initiation factor</keyword>
<dbReference type="SUPFAM" id="SSF55200">
    <property type="entry name" value="Translation initiation factor IF3, C-terminal domain"/>
    <property type="match status" value="1"/>
</dbReference>